<proteinExistence type="predicted"/>
<sequence length="447" mass="51432">MSALSDLDNAAKIQNWSSIATHNPLPAVSQIKSICIIDFDNTLYQSPIPSNIWERASVDILKDKDHLLGGGWWQTPSILDATIEPHSETPRDRDGKFPNRWNKYMVHVARNAEKDPHTLSILLTGRDRKLFSGTILKILDGGQLNFDLVVLKHQTPQIGPDFPTTMEFKQAFLTTLLNHFRNAESMSIYEDRVSHANRFERFGQSFNENRDQQIHPLEIKFDVQYIAETHKNLEPVEEIKQVKFMLQRHNRISQGLRIQPPPPAAKLFKRVYNTGYMLSPEATNALSQKFPLKWKRGPPYTDFFGRYVRIKKGKCELSELEQIGGIGAEVEFETIGVGSFRNSIWGLRVRPVDPELRVLTVDSIPTILLAKMTSVRESEINSIQAWEDIKPGDHRYLRFWATVGEQLRLQISAPRVNPSQDKPKAIYRNWRPPNRPHDTVTIKNIRE</sequence>
<evidence type="ECO:0000313" key="3">
    <source>
        <dbReference type="Proteomes" id="UP000015100"/>
    </source>
</evidence>
<feature type="domain" description="Swiss Army Knife RNA repair protein HAD" evidence="1">
    <location>
        <begin position="46"/>
        <end position="251"/>
    </location>
</feature>
<dbReference type="InterPro" id="IPR018812">
    <property type="entry name" value="SAK_HAD"/>
</dbReference>
<dbReference type="GO" id="GO:0000494">
    <property type="term" value="P:box C/D sno(s)RNA 3'-end processing"/>
    <property type="evidence" value="ECO:0007669"/>
    <property type="project" value="TreeGrafter"/>
</dbReference>
<reference evidence="3" key="2">
    <citation type="submission" date="2013-04" db="EMBL/GenBank/DDBJ databases">
        <title>Genomic mechanisms accounting for the adaptation to parasitism in nematode-trapping fungi.</title>
        <authorList>
            <person name="Ahren D.G."/>
        </authorList>
    </citation>
    <scope>NUCLEOTIDE SEQUENCE [LARGE SCALE GENOMIC DNA]</scope>
    <source>
        <strain evidence="3">CBS 200.50</strain>
    </source>
</reference>
<dbReference type="OrthoDB" id="5596992at2759"/>
<comment type="caution">
    <text evidence="2">The sequence shown here is derived from an EMBL/GenBank/DDBJ whole genome shotgun (WGS) entry which is preliminary data.</text>
</comment>
<accession>S8ABK0</accession>
<protein>
    <recommendedName>
        <fullName evidence="1">Swiss Army Knife RNA repair protein HAD domain-containing protein</fullName>
    </recommendedName>
</protein>
<organism evidence="2 3">
    <name type="scientific">Dactylellina haptotyla (strain CBS 200.50)</name>
    <name type="common">Nematode-trapping fungus</name>
    <name type="synonym">Monacrosporium haptotylum</name>
    <dbReference type="NCBI Taxonomy" id="1284197"/>
    <lineage>
        <taxon>Eukaryota</taxon>
        <taxon>Fungi</taxon>
        <taxon>Dikarya</taxon>
        <taxon>Ascomycota</taxon>
        <taxon>Pezizomycotina</taxon>
        <taxon>Orbiliomycetes</taxon>
        <taxon>Orbiliales</taxon>
        <taxon>Orbiliaceae</taxon>
        <taxon>Dactylellina</taxon>
    </lineage>
</organism>
<dbReference type="GO" id="GO:0032040">
    <property type="term" value="C:small-subunit processome"/>
    <property type="evidence" value="ECO:0007669"/>
    <property type="project" value="TreeGrafter"/>
</dbReference>
<dbReference type="EMBL" id="AQGS01000423">
    <property type="protein sequence ID" value="EPS40320.1"/>
    <property type="molecule type" value="Genomic_DNA"/>
</dbReference>
<dbReference type="GO" id="GO:0008649">
    <property type="term" value="F:rRNA methyltransferase activity"/>
    <property type="evidence" value="ECO:0007669"/>
    <property type="project" value="TreeGrafter"/>
</dbReference>
<evidence type="ECO:0000313" key="2">
    <source>
        <dbReference type="EMBL" id="EPS40320.1"/>
    </source>
</evidence>
<evidence type="ECO:0000259" key="1">
    <source>
        <dbReference type="Pfam" id="PF10307"/>
    </source>
</evidence>
<gene>
    <name evidence="2" type="ORF">H072_5880</name>
</gene>
<dbReference type="OMA" id="GKIQNWH"/>
<dbReference type="GO" id="GO:0031428">
    <property type="term" value="C:box C/D methylation guide snoRNP complex"/>
    <property type="evidence" value="ECO:0007669"/>
    <property type="project" value="TreeGrafter"/>
</dbReference>
<dbReference type="HOGENOM" id="CLU_022771_1_0_1"/>
<dbReference type="PANTHER" id="PTHR10335:SF23">
    <property type="entry name" value="OB FOLD-CONTAINING PROTEIN, NUCLEIC ACID BINDING"/>
    <property type="match status" value="1"/>
</dbReference>
<dbReference type="PANTHER" id="PTHR10335">
    <property type="entry name" value="RRNA 2-O-METHYLTRANSFERASE FIBRILLARIN"/>
    <property type="match status" value="1"/>
</dbReference>
<dbReference type="eggNOG" id="ENOG502S30I">
    <property type="taxonomic scope" value="Eukaryota"/>
</dbReference>
<keyword evidence="3" id="KW-1185">Reference proteome</keyword>
<dbReference type="GO" id="GO:1990259">
    <property type="term" value="F:histone H2AQ104 methyltransferase activity"/>
    <property type="evidence" value="ECO:0007669"/>
    <property type="project" value="TreeGrafter"/>
</dbReference>
<dbReference type="Pfam" id="PF10307">
    <property type="entry name" value="HAD_SAK_1"/>
    <property type="match status" value="1"/>
</dbReference>
<reference evidence="2 3" key="1">
    <citation type="journal article" date="2013" name="PLoS Genet.">
        <title>Genomic mechanisms accounting for the adaptation to parasitism in nematode-trapping fungi.</title>
        <authorList>
            <person name="Meerupati T."/>
            <person name="Andersson K.M."/>
            <person name="Friman E."/>
            <person name="Kumar D."/>
            <person name="Tunlid A."/>
            <person name="Ahren D."/>
        </authorList>
    </citation>
    <scope>NUCLEOTIDE SEQUENCE [LARGE SCALE GENOMIC DNA]</scope>
    <source>
        <strain evidence="2 3">CBS 200.50</strain>
    </source>
</reference>
<name>S8ABK0_DACHA</name>
<dbReference type="AlphaFoldDB" id="S8ABK0"/>
<dbReference type="GO" id="GO:0003723">
    <property type="term" value="F:RNA binding"/>
    <property type="evidence" value="ECO:0007669"/>
    <property type="project" value="TreeGrafter"/>
</dbReference>
<dbReference type="Proteomes" id="UP000015100">
    <property type="component" value="Unassembled WGS sequence"/>
</dbReference>